<reference evidence="5 6" key="1">
    <citation type="submission" date="2021-03" db="EMBL/GenBank/DDBJ databases">
        <title>Sequencing the genomes of 1000 actinobacteria strains.</title>
        <authorList>
            <person name="Klenk H.-P."/>
        </authorList>
    </citation>
    <scope>NUCLEOTIDE SEQUENCE [LARGE SCALE GENOMIC DNA]</scope>
    <source>
        <strain evidence="5 6">DSM 44580</strain>
    </source>
</reference>
<evidence type="ECO:0000313" key="5">
    <source>
        <dbReference type="EMBL" id="MBP2471917.1"/>
    </source>
</evidence>
<dbReference type="PIRSF" id="PIRSF500136">
    <property type="entry name" value="UDP_ManNAc_DH"/>
    <property type="match status" value="1"/>
</dbReference>
<evidence type="ECO:0000259" key="4">
    <source>
        <dbReference type="SMART" id="SM00984"/>
    </source>
</evidence>
<dbReference type="Pfam" id="PF03720">
    <property type="entry name" value="UDPG_MGDP_dh_C"/>
    <property type="match status" value="1"/>
</dbReference>
<protein>
    <submittedName>
        <fullName evidence="5">UDP-N-acetyl-D-glucosamine dehydrogenase</fullName>
        <ecNumber evidence="5">1.1.1.136</ecNumber>
    </submittedName>
</protein>
<keyword evidence="1 5" id="KW-0560">Oxidoreductase</keyword>
<name>A0ABS5A6R3_9PSEU</name>
<dbReference type="InterPro" id="IPR014026">
    <property type="entry name" value="UDP-Glc/GDP-Man_DH_dimer"/>
</dbReference>
<evidence type="ECO:0000256" key="3">
    <source>
        <dbReference type="PIRNR" id="PIRNR000124"/>
    </source>
</evidence>
<keyword evidence="6" id="KW-1185">Reference proteome</keyword>
<dbReference type="SUPFAM" id="SSF51735">
    <property type="entry name" value="NAD(P)-binding Rossmann-fold domains"/>
    <property type="match status" value="1"/>
</dbReference>
<dbReference type="GO" id="GO:0047004">
    <property type="term" value="F:UDP-N-acetylglucosamine 6-dehydrogenase activity"/>
    <property type="evidence" value="ECO:0007669"/>
    <property type="project" value="UniProtKB-EC"/>
</dbReference>
<dbReference type="SMART" id="SM00984">
    <property type="entry name" value="UDPG_MGDP_dh_C"/>
    <property type="match status" value="1"/>
</dbReference>
<dbReference type="InterPro" id="IPR028359">
    <property type="entry name" value="UDP_ManNAc/GlcNAc_DH"/>
</dbReference>
<evidence type="ECO:0000313" key="6">
    <source>
        <dbReference type="Proteomes" id="UP001519363"/>
    </source>
</evidence>
<dbReference type="EMBL" id="JAGIOO010000001">
    <property type="protein sequence ID" value="MBP2471917.1"/>
    <property type="molecule type" value="Genomic_DNA"/>
</dbReference>
<dbReference type="Gene3D" id="3.40.50.720">
    <property type="entry name" value="NAD(P)-binding Rossmann-like Domain"/>
    <property type="match status" value="2"/>
</dbReference>
<evidence type="ECO:0000256" key="2">
    <source>
        <dbReference type="ARBA" id="ARBA00023027"/>
    </source>
</evidence>
<gene>
    <name evidence="5" type="ORF">JOF53_000789</name>
</gene>
<dbReference type="NCBIfam" id="TIGR03026">
    <property type="entry name" value="NDP-sugDHase"/>
    <property type="match status" value="1"/>
</dbReference>
<proteinExistence type="inferred from homology"/>
<dbReference type="EC" id="1.1.1.136" evidence="5"/>
<dbReference type="PANTHER" id="PTHR43491:SF1">
    <property type="entry name" value="UDP-N-ACETYL-D-MANNOSAMINE DEHYDROGENASE"/>
    <property type="match status" value="1"/>
</dbReference>
<dbReference type="InterPro" id="IPR001732">
    <property type="entry name" value="UDP-Glc/GDP-Man_DH_N"/>
</dbReference>
<sequence>MNVVGLGYVGAEICLAAIEAGHRVAAIDRDPARLATLREPGDPALPDEWTGVRAAIAAGQVELHASVDTAPPADFWVVAVPTPLDEQGLPDTGNITDAATALAGVVTPGAVVVLESTSYPGTTEEIFLPPFLAAGWTPGVDLFVGFSPERINPGSADWTMRTIPKLVSGCTDECLKVITEFYRTVVDEVRPMSSTRAAEMAKLYENSWRLVNIAFANENEALCVAFGLDPWEVNEACRTKPFGYHGFDPGPGAGGHCIPVDAGYLAHYARTRGQGTPVLSSALAANHERPSVIVARIREHLPAERARVLLIGVAYKANVADVRESPAVQILDQLALAGVEVAYHDPHVPVLGTAAGPLHSVPLDPDGLGAYDCVAVLTGHTAVDFSALSHCPVPVVDTRNVRGVLGGPR</sequence>
<dbReference type="Pfam" id="PF00984">
    <property type="entry name" value="UDPG_MGDP_dh"/>
    <property type="match status" value="1"/>
</dbReference>
<dbReference type="InterPro" id="IPR017476">
    <property type="entry name" value="UDP-Glc/GDP-Man"/>
</dbReference>
<evidence type="ECO:0000256" key="1">
    <source>
        <dbReference type="ARBA" id="ARBA00023002"/>
    </source>
</evidence>
<comment type="caution">
    <text evidence="5">The sequence shown here is derived from an EMBL/GenBank/DDBJ whole genome shotgun (WGS) entry which is preliminary data.</text>
</comment>
<dbReference type="RefSeq" id="WP_158103322.1">
    <property type="nucleotide sequence ID" value="NZ_JAGIOO010000001.1"/>
</dbReference>
<dbReference type="InterPro" id="IPR036220">
    <property type="entry name" value="UDP-Glc/GDP-Man_DH_C_sf"/>
</dbReference>
<dbReference type="InterPro" id="IPR014027">
    <property type="entry name" value="UDP-Glc/GDP-Man_DH_C"/>
</dbReference>
<dbReference type="SUPFAM" id="SSF52413">
    <property type="entry name" value="UDP-glucose/GDP-mannose dehydrogenase C-terminal domain"/>
    <property type="match status" value="1"/>
</dbReference>
<dbReference type="Pfam" id="PF03721">
    <property type="entry name" value="UDPG_MGDP_dh_N"/>
    <property type="match status" value="1"/>
</dbReference>
<keyword evidence="2" id="KW-0520">NAD</keyword>
<dbReference type="InterPro" id="IPR036291">
    <property type="entry name" value="NAD(P)-bd_dom_sf"/>
</dbReference>
<comment type="similarity">
    <text evidence="3">Belongs to the UDP-glucose/GDP-mannose dehydrogenase family.</text>
</comment>
<organism evidence="5 6">
    <name type="scientific">Crossiella equi</name>
    <dbReference type="NCBI Taxonomy" id="130796"/>
    <lineage>
        <taxon>Bacteria</taxon>
        <taxon>Bacillati</taxon>
        <taxon>Actinomycetota</taxon>
        <taxon>Actinomycetes</taxon>
        <taxon>Pseudonocardiales</taxon>
        <taxon>Pseudonocardiaceae</taxon>
        <taxon>Crossiella</taxon>
    </lineage>
</organism>
<feature type="domain" description="UDP-glucose/GDP-mannose dehydrogenase C-terminal" evidence="4">
    <location>
        <begin position="309"/>
        <end position="404"/>
    </location>
</feature>
<dbReference type="Proteomes" id="UP001519363">
    <property type="component" value="Unassembled WGS sequence"/>
</dbReference>
<dbReference type="InterPro" id="IPR008927">
    <property type="entry name" value="6-PGluconate_DH-like_C_sf"/>
</dbReference>
<dbReference type="SUPFAM" id="SSF48179">
    <property type="entry name" value="6-phosphogluconate dehydrogenase C-terminal domain-like"/>
    <property type="match status" value="1"/>
</dbReference>
<dbReference type="PIRSF" id="PIRSF000124">
    <property type="entry name" value="UDPglc_GDPman_dh"/>
    <property type="match status" value="1"/>
</dbReference>
<accession>A0ABS5A6R3</accession>
<dbReference type="PANTHER" id="PTHR43491">
    <property type="entry name" value="UDP-N-ACETYL-D-MANNOSAMINE DEHYDROGENASE"/>
    <property type="match status" value="1"/>
</dbReference>